<dbReference type="GeneID" id="42782588"/>
<dbReference type="AlphaFoldDB" id="A0AAP4BUD5"/>
<dbReference type="Pfam" id="PF00561">
    <property type="entry name" value="Abhydrolase_1"/>
    <property type="match status" value="1"/>
</dbReference>
<dbReference type="EMBL" id="JASNVH010000007">
    <property type="protein sequence ID" value="MDK4306936.1"/>
    <property type="molecule type" value="Genomic_DNA"/>
</dbReference>
<comment type="caution">
    <text evidence="4">The sequence shown here is derived from an EMBL/GenBank/DDBJ whole genome shotgun (WGS) entry which is preliminary data.</text>
</comment>
<proteinExistence type="predicted"/>
<feature type="region of interest" description="Disordered" evidence="1">
    <location>
        <begin position="105"/>
        <end position="145"/>
    </location>
</feature>
<evidence type="ECO:0000313" key="6">
    <source>
        <dbReference type="Proteomes" id="UP001239759"/>
    </source>
</evidence>
<dbReference type="PANTHER" id="PTHR37946">
    <property type="entry name" value="SLL1969 PROTEIN"/>
    <property type="match status" value="1"/>
</dbReference>
<feature type="compositionally biased region" description="Basic and acidic residues" evidence="1">
    <location>
        <begin position="132"/>
        <end position="142"/>
    </location>
</feature>
<protein>
    <submittedName>
        <fullName evidence="4">Triacylglycerol lipase</fullName>
    </submittedName>
</protein>
<dbReference type="InterPro" id="IPR029058">
    <property type="entry name" value="AB_hydrolase_fold"/>
</dbReference>
<dbReference type="Gene3D" id="3.40.50.1820">
    <property type="entry name" value="alpha/beta hydrolase"/>
    <property type="match status" value="1"/>
</dbReference>
<feature type="domain" description="AB hydrolase-1" evidence="2">
    <location>
        <begin position="171"/>
        <end position="271"/>
    </location>
</feature>
<keyword evidence="6" id="KW-1185">Reference proteome</keyword>
<evidence type="ECO:0000313" key="5">
    <source>
        <dbReference type="Proteomes" id="UP001224412"/>
    </source>
</evidence>
<dbReference type="Proteomes" id="UP001239759">
    <property type="component" value="Unassembled WGS sequence"/>
</dbReference>
<organism evidence="4 5">
    <name type="scientific">Corynebacterium pseudodiphtheriticum</name>
    <dbReference type="NCBI Taxonomy" id="37637"/>
    <lineage>
        <taxon>Bacteria</taxon>
        <taxon>Bacillati</taxon>
        <taxon>Actinomycetota</taxon>
        <taxon>Actinomycetes</taxon>
        <taxon>Mycobacteriales</taxon>
        <taxon>Corynebacteriaceae</taxon>
        <taxon>Corynebacterium</taxon>
    </lineage>
</organism>
<reference evidence="4 6" key="1">
    <citation type="submission" date="2023-05" db="EMBL/GenBank/DDBJ databases">
        <title>Metabolic capabilities are highly conserved among human nasal-associated Corynebacterium species in pangenomic analyses.</title>
        <authorList>
            <person name="Tran T.H."/>
            <person name="Roberts A.Q."/>
            <person name="Escapa I.F."/>
            <person name="Gao W."/>
            <person name="Conlan S."/>
            <person name="Kong H."/>
            <person name="Segre J.A."/>
            <person name="Kelly M.S."/>
            <person name="Lemon K.P."/>
        </authorList>
    </citation>
    <scope>NUCLEOTIDE SEQUENCE</scope>
    <source>
        <strain evidence="4">KPL2773</strain>
        <strain evidence="3 6">KPL3772</strain>
    </source>
</reference>
<feature type="region of interest" description="Disordered" evidence="1">
    <location>
        <begin position="320"/>
        <end position="342"/>
    </location>
</feature>
<evidence type="ECO:0000313" key="4">
    <source>
        <dbReference type="EMBL" id="MDK4306936.1"/>
    </source>
</evidence>
<evidence type="ECO:0000259" key="2">
    <source>
        <dbReference type="Pfam" id="PF00561"/>
    </source>
</evidence>
<sequence length="421" mass="46181">MTDRKRGAKRSRKHGTEQNTGQSTEQNTGQSTESFTESVSNSLTRLKNSLRRHLSQQWTELTSPSFSVPASKLPEPLAHHATEVSASTIPESVVAEIAESLNLRGKHDHHHAATDQESENAPEPEDGPQTAEKSDYNFDSSRHLPLGARFKPRGVFEDDWSARPSADKPWPVILIHGTVDTKGVWQELGTELRADGWCVFAPDYGKRGTAAMEESAVQLGAYIEAVRTITGAEQVILIGHSQGGLLARYWMRTSGQARYVKHLVSLGAPNHGTTMGGILSPLVTNNLTENIMHSLIQHWFGPVGFQQITGSEIFAVFNNGADDRDGNSDDSSGTNTHGSSGELEDGVDYTCIASRQDTVVQPPETCFLNGPAHQVRNVWVQDIIPRANVQHQDLPMNKHVRAIIRTGLKKGASEENLKHKI</sequence>
<dbReference type="RefSeq" id="WP_023018605.1">
    <property type="nucleotide sequence ID" value="NZ_JAKRDN010000003.1"/>
</dbReference>
<gene>
    <name evidence="3" type="ORF">QPX23_08720</name>
    <name evidence="4" type="ORF">QPX42_05140</name>
</gene>
<feature type="compositionally biased region" description="Polar residues" evidence="1">
    <location>
        <begin position="17"/>
        <end position="43"/>
    </location>
</feature>
<dbReference type="Proteomes" id="UP001224412">
    <property type="component" value="Unassembled WGS sequence"/>
</dbReference>
<feature type="compositionally biased region" description="Basic residues" evidence="1">
    <location>
        <begin position="1"/>
        <end position="13"/>
    </location>
</feature>
<name>A0AAP4BUD5_9CORY</name>
<dbReference type="PANTHER" id="PTHR37946:SF1">
    <property type="entry name" value="SLL1969 PROTEIN"/>
    <property type="match status" value="1"/>
</dbReference>
<feature type="region of interest" description="Disordered" evidence="1">
    <location>
        <begin position="1"/>
        <end position="43"/>
    </location>
</feature>
<dbReference type="SUPFAM" id="SSF53474">
    <property type="entry name" value="alpha/beta-Hydrolases"/>
    <property type="match status" value="1"/>
</dbReference>
<accession>A0AAP4BUD5</accession>
<evidence type="ECO:0000256" key="1">
    <source>
        <dbReference type="SAM" id="MobiDB-lite"/>
    </source>
</evidence>
<dbReference type="EMBL" id="JASNUQ010000015">
    <property type="protein sequence ID" value="MDK4290796.1"/>
    <property type="molecule type" value="Genomic_DNA"/>
</dbReference>
<dbReference type="GO" id="GO:0003824">
    <property type="term" value="F:catalytic activity"/>
    <property type="evidence" value="ECO:0007669"/>
    <property type="project" value="UniProtKB-ARBA"/>
</dbReference>
<dbReference type="InterPro" id="IPR000073">
    <property type="entry name" value="AB_hydrolase_1"/>
</dbReference>
<feature type="compositionally biased region" description="Acidic residues" evidence="1">
    <location>
        <begin position="116"/>
        <end position="126"/>
    </location>
</feature>
<evidence type="ECO:0000313" key="3">
    <source>
        <dbReference type="EMBL" id="MDK4290796.1"/>
    </source>
</evidence>